<dbReference type="PANTHER" id="PTHR43105:SF10">
    <property type="entry name" value="NADH-QUINONE OXIDOREDUCTASE SUBUNIT G"/>
    <property type="match status" value="1"/>
</dbReference>
<keyword evidence="6" id="KW-0479">Metal-binding</keyword>
<name>A0ABW5D8M3_9BACT</name>
<keyword evidence="7" id="KW-0560">Oxidoreductase</keyword>
<accession>A0ABW5D8M3</accession>
<evidence type="ECO:0000256" key="2">
    <source>
        <dbReference type="ARBA" id="ARBA00001966"/>
    </source>
</evidence>
<organism evidence="12 13">
    <name type="scientific">Luteolibacter algae</name>
    <dbReference type="NCBI Taxonomy" id="454151"/>
    <lineage>
        <taxon>Bacteria</taxon>
        <taxon>Pseudomonadati</taxon>
        <taxon>Verrucomicrobiota</taxon>
        <taxon>Verrucomicrobiia</taxon>
        <taxon>Verrucomicrobiales</taxon>
        <taxon>Verrucomicrobiaceae</taxon>
        <taxon>Luteolibacter</taxon>
    </lineage>
</organism>
<dbReference type="InterPro" id="IPR050123">
    <property type="entry name" value="Prok_molybdopt-oxidoreductase"/>
</dbReference>
<keyword evidence="8" id="KW-0408">Iron</keyword>
<dbReference type="PROSITE" id="PS51669">
    <property type="entry name" value="4FE4S_MOW_BIS_MGD"/>
    <property type="match status" value="1"/>
</dbReference>
<gene>
    <name evidence="12" type="ORF">ACFSSA_06900</name>
</gene>
<dbReference type="InterPro" id="IPR006657">
    <property type="entry name" value="MoPterin_dinucl-bd_dom"/>
</dbReference>
<evidence type="ECO:0000256" key="1">
    <source>
        <dbReference type="ARBA" id="ARBA00001942"/>
    </source>
</evidence>
<comment type="cofactor">
    <cofactor evidence="1">
        <name>Mo-bis(molybdopterin guanine dinucleotide)</name>
        <dbReference type="ChEBI" id="CHEBI:60539"/>
    </cofactor>
</comment>
<comment type="cofactor">
    <cofactor evidence="2">
        <name>[4Fe-4S] cluster</name>
        <dbReference type="ChEBI" id="CHEBI:49883"/>
    </cofactor>
</comment>
<evidence type="ECO:0000256" key="4">
    <source>
        <dbReference type="ARBA" id="ARBA00022485"/>
    </source>
</evidence>
<dbReference type="Gene3D" id="3.40.50.740">
    <property type="match status" value="1"/>
</dbReference>
<dbReference type="Pfam" id="PF04879">
    <property type="entry name" value="Molybdop_Fe4S4"/>
    <property type="match status" value="1"/>
</dbReference>
<dbReference type="RefSeq" id="WP_386819593.1">
    <property type="nucleotide sequence ID" value="NZ_JBHUIT010000008.1"/>
</dbReference>
<evidence type="ECO:0000256" key="6">
    <source>
        <dbReference type="ARBA" id="ARBA00022723"/>
    </source>
</evidence>
<comment type="similarity">
    <text evidence="3">Belongs to the prokaryotic molybdopterin-containing oxidoreductase family. NasA/NapA/NarB subfamily.</text>
</comment>
<feature type="domain" description="4Fe-4S Mo/W bis-MGD-type" evidence="11">
    <location>
        <begin position="36"/>
        <end position="93"/>
    </location>
</feature>
<dbReference type="Proteomes" id="UP001597375">
    <property type="component" value="Unassembled WGS sequence"/>
</dbReference>
<dbReference type="Pfam" id="PF01568">
    <property type="entry name" value="Molydop_binding"/>
    <property type="match status" value="1"/>
</dbReference>
<dbReference type="EMBL" id="JBHUIT010000008">
    <property type="protein sequence ID" value="MFD2256396.1"/>
    <property type="molecule type" value="Genomic_DNA"/>
</dbReference>
<dbReference type="PIRSF" id="PIRSF000144">
    <property type="entry name" value="CbbBc"/>
    <property type="match status" value="1"/>
</dbReference>
<evidence type="ECO:0000256" key="8">
    <source>
        <dbReference type="ARBA" id="ARBA00023004"/>
    </source>
</evidence>
<dbReference type="InterPro" id="IPR006656">
    <property type="entry name" value="Mopterin_OxRdtase"/>
</dbReference>
<reference evidence="13" key="1">
    <citation type="journal article" date="2019" name="Int. J. Syst. Evol. Microbiol.">
        <title>The Global Catalogue of Microorganisms (GCM) 10K type strain sequencing project: providing services to taxonomists for standard genome sequencing and annotation.</title>
        <authorList>
            <consortium name="The Broad Institute Genomics Platform"/>
            <consortium name="The Broad Institute Genome Sequencing Center for Infectious Disease"/>
            <person name="Wu L."/>
            <person name="Ma J."/>
        </authorList>
    </citation>
    <scope>NUCLEOTIDE SEQUENCE [LARGE SCALE GENOMIC DNA]</scope>
    <source>
        <strain evidence="13">CGMCC 4.7106</strain>
    </source>
</reference>
<evidence type="ECO:0000313" key="13">
    <source>
        <dbReference type="Proteomes" id="UP001597375"/>
    </source>
</evidence>
<comment type="caution">
    <text evidence="12">The sequence shown here is derived from an EMBL/GenBank/DDBJ whole genome shotgun (WGS) entry which is preliminary data.</text>
</comment>
<evidence type="ECO:0000256" key="10">
    <source>
        <dbReference type="ARBA" id="ARBA00023063"/>
    </source>
</evidence>
<keyword evidence="5" id="KW-0500">Molybdenum</keyword>
<dbReference type="InterPro" id="IPR009010">
    <property type="entry name" value="Asp_de-COase-like_dom_sf"/>
</dbReference>
<evidence type="ECO:0000256" key="7">
    <source>
        <dbReference type="ARBA" id="ARBA00023002"/>
    </source>
</evidence>
<evidence type="ECO:0000256" key="9">
    <source>
        <dbReference type="ARBA" id="ARBA00023014"/>
    </source>
</evidence>
<keyword evidence="9" id="KW-0411">Iron-sulfur</keyword>
<dbReference type="SUPFAM" id="SSF53706">
    <property type="entry name" value="Formate dehydrogenase/DMSO reductase, domains 1-3"/>
    <property type="match status" value="1"/>
</dbReference>
<dbReference type="Pfam" id="PF00384">
    <property type="entry name" value="Molybdopterin"/>
    <property type="match status" value="1"/>
</dbReference>
<dbReference type="SUPFAM" id="SSF50692">
    <property type="entry name" value="ADC-like"/>
    <property type="match status" value="1"/>
</dbReference>
<evidence type="ECO:0000259" key="11">
    <source>
        <dbReference type="PROSITE" id="PS51669"/>
    </source>
</evidence>
<keyword evidence="13" id="KW-1185">Reference proteome</keyword>
<keyword evidence="4" id="KW-0004">4Fe-4S</keyword>
<evidence type="ECO:0000256" key="3">
    <source>
        <dbReference type="ARBA" id="ARBA00008747"/>
    </source>
</evidence>
<dbReference type="SMART" id="SM00926">
    <property type="entry name" value="Molybdop_Fe4S4"/>
    <property type="match status" value="1"/>
</dbReference>
<dbReference type="Gene3D" id="2.20.25.90">
    <property type="entry name" value="ADC-like domains"/>
    <property type="match status" value="1"/>
</dbReference>
<dbReference type="InterPro" id="IPR006963">
    <property type="entry name" value="Mopterin_OxRdtase_4Fe-4S_dom"/>
</dbReference>
<dbReference type="Gene3D" id="3.40.228.10">
    <property type="entry name" value="Dimethylsulfoxide Reductase, domain 2"/>
    <property type="match status" value="1"/>
</dbReference>
<protein>
    <submittedName>
        <fullName evidence="12">Molybdopterin oxidoreductase family protein</fullName>
    </submittedName>
</protein>
<evidence type="ECO:0000313" key="12">
    <source>
        <dbReference type="EMBL" id="MFD2256396.1"/>
    </source>
</evidence>
<evidence type="ECO:0000256" key="5">
    <source>
        <dbReference type="ARBA" id="ARBA00022505"/>
    </source>
</evidence>
<dbReference type="Gene3D" id="2.40.40.20">
    <property type="match status" value="1"/>
</dbReference>
<dbReference type="InterPro" id="IPR041957">
    <property type="entry name" value="CT_Nitrate-R-NapA-like"/>
</dbReference>
<dbReference type="PANTHER" id="PTHR43105">
    <property type="entry name" value="RESPIRATORY NITRATE REDUCTASE"/>
    <property type="match status" value="1"/>
</dbReference>
<sequence length="727" mass="80059">MSFFSLKSHNGPLTADLVQEPGQFGLGKVPSRLKPVCTATSICGYCATGCQLKLHLDAEGNAINLSPQAGYPVNSGMACPKGWQALDPLDSPDRATVPLLRNHKGKLEPTDWSTALQTFTTKLKSIKSTHGKESVAFLSTGQIPLEEMAFLGCLYKFGMGFVHADANTRQCMATAATAYKQSFGFDSPPGTYADFEQSDVIVLIGANLCIAHPILWQRVMRNKRNPKIIVIDPRATETAQVASQHISLRPKGDLPLLYALAHCILRDGRIDSTSIANTEGIEDFTEFVKSYSPSSVTETTGIPTETIEALALDVSTPGKRVSWWWTMGVNQSHEGTRTAQAIINLCLITGNIGKPGTGPNSITGQCNAMGSRLFSNTTSLVAGHDYADESHRRKISEQLGIPYEKITSQPSMAYDEILEAVIAGKIKALWIIATNPFHSWIDSGKLEKLRENLDFLVVQDMYHNTESGLLADLLLPAAGWGEKSGCFINSERRLGTIKPVRRAPGEALTDFRIFRLIADAWGCGDLFSKWTDPQAVFQLLKNLTKDRPCDIVGIENYEHIDREGGIQWPFPELSGDHGNERRLFEDGKYYTSSGKARLHFSPPTAMPEPVDPEYPFLLITGRGTSSQWHTQSRTGKSKVLKKLYPADPYFEINPADATKYGIEANAAIEIRSRRGKMSARAYLAPTVQSGQLFLPMHYAEVNRLTYPAFDPHSRQPGYKACAVKLLK</sequence>
<keyword evidence="10" id="KW-0534">Nitrate assimilation</keyword>
<proteinExistence type="inferred from homology"/>
<dbReference type="CDD" id="cd02791">
    <property type="entry name" value="MopB_CT_Nitrate-R-NapA-like"/>
    <property type="match status" value="1"/>
</dbReference>